<comment type="similarity">
    <text evidence="1">Belongs to the sigma-70 factor family. ECF subfamily.</text>
</comment>
<dbReference type="GO" id="GO:0006352">
    <property type="term" value="P:DNA-templated transcription initiation"/>
    <property type="evidence" value="ECO:0007669"/>
    <property type="project" value="InterPro"/>
</dbReference>
<reference evidence="8 9" key="1">
    <citation type="submission" date="2019-02" db="EMBL/GenBank/DDBJ databases">
        <title>Deep-cultivation of Planctomycetes and their phenomic and genomic characterization uncovers novel biology.</title>
        <authorList>
            <person name="Wiegand S."/>
            <person name="Jogler M."/>
            <person name="Boedeker C."/>
            <person name="Pinto D."/>
            <person name="Vollmers J."/>
            <person name="Rivas-Marin E."/>
            <person name="Kohn T."/>
            <person name="Peeters S.H."/>
            <person name="Heuer A."/>
            <person name="Rast P."/>
            <person name="Oberbeckmann S."/>
            <person name="Bunk B."/>
            <person name="Jeske O."/>
            <person name="Meyerdierks A."/>
            <person name="Storesund J.E."/>
            <person name="Kallscheuer N."/>
            <person name="Luecker S."/>
            <person name="Lage O.M."/>
            <person name="Pohl T."/>
            <person name="Merkel B.J."/>
            <person name="Hornburger P."/>
            <person name="Mueller R.-W."/>
            <person name="Bruemmer F."/>
            <person name="Labrenz M."/>
            <person name="Spormann A.M."/>
            <person name="Op den Camp H."/>
            <person name="Overmann J."/>
            <person name="Amann R."/>
            <person name="Jetten M.S.M."/>
            <person name="Mascher T."/>
            <person name="Medema M.H."/>
            <person name="Devos D.P."/>
            <person name="Kaster A.-K."/>
            <person name="Ovreas L."/>
            <person name="Rohde M."/>
            <person name="Galperin M.Y."/>
            <person name="Jogler C."/>
        </authorList>
    </citation>
    <scope>NUCLEOTIDE SEQUENCE [LARGE SCALE GENOMIC DNA]</scope>
    <source>
        <strain evidence="8 9">FF011L</strain>
    </source>
</reference>
<dbReference type="PANTHER" id="PTHR43133">
    <property type="entry name" value="RNA POLYMERASE ECF-TYPE SIGMA FACTO"/>
    <property type="match status" value="1"/>
</dbReference>
<dbReference type="Gene3D" id="1.10.1740.10">
    <property type="match status" value="1"/>
</dbReference>
<accession>A0A517MLW1</accession>
<evidence type="ECO:0000259" key="6">
    <source>
        <dbReference type="Pfam" id="PF04542"/>
    </source>
</evidence>
<dbReference type="Pfam" id="PF04542">
    <property type="entry name" value="Sigma70_r2"/>
    <property type="match status" value="1"/>
</dbReference>
<dbReference type="InterPro" id="IPR039425">
    <property type="entry name" value="RNA_pol_sigma-70-like"/>
</dbReference>
<keyword evidence="4" id="KW-0238">DNA-binding</keyword>
<dbReference type="OrthoDB" id="273051at2"/>
<dbReference type="InterPro" id="IPR007627">
    <property type="entry name" value="RNA_pol_sigma70_r2"/>
</dbReference>
<dbReference type="KEGG" id="rml:FF011L_46730"/>
<dbReference type="GO" id="GO:0003677">
    <property type="term" value="F:DNA binding"/>
    <property type="evidence" value="ECO:0007669"/>
    <property type="project" value="UniProtKB-KW"/>
</dbReference>
<dbReference type="InterPro" id="IPR036388">
    <property type="entry name" value="WH-like_DNA-bd_sf"/>
</dbReference>
<name>A0A517MLW1_9BACT</name>
<proteinExistence type="inferred from homology"/>
<dbReference type="Proteomes" id="UP000320672">
    <property type="component" value="Chromosome"/>
</dbReference>
<dbReference type="AlphaFoldDB" id="A0A517MLW1"/>
<gene>
    <name evidence="8" type="primary">rpoE_4</name>
    <name evidence="8" type="ORF">FF011L_46730</name>
</gene>
<evidence type="ECO:0000256" key="4">
    <source>
        <dbReference type="ARBA" id="ARBA00023125"/>
    </source>
</evidence>
<protein>
    <submittedName>
        <fullName evidence="8">ECF RNA polymerase sigma factor RpoE</fullName>
    </submittedName>
</protein>
<dbReference type="EMBL" id="CP036262">
    <property type="protein sequence ID" value="QDS95872.1"/>
    <property type="molecule type" value="Genomic_DNA"/>
</dbReference>
<feature type="domain" description="RNA polymerase sigma-70 region 2" evidence="6">
    <location>
        <begin position="14"/>
        <end position="79"/>
    </location>
</feature>
<dbReference type="RefSeq" id="WP_145354098.1">
    <property type="nucleotide sequence ID" value="NZ_CP036262.1"/>
</dbReference>
<sequence length="171" mass="19398">MSASSLSEQEISEIYRQNAQGLRRFLIGLLQSDADAADCLQETFAALVQQGNQQTIATQRAWLYMVARNQAALLIRRRQTNRRALNSVQETATEHQTESDPVTAAIDQERHSRLRSAIENLPAAQRQIVELRIHDNRTFQQIAEELDIPLGTALARMRSALKKLSQRLHEP</sequence>
<dbReference type="SUPFAM" id="SSF88659">
    <property type="entry name" value="Sigma3 and sigma4 domains of RNA polymerase sigma factors"/>
    <property type="match status" value="1"/>
</dbReference>
<keyword evidence="9" id="KW-1185">Reference proteome</keyword>
<dbReference type="InterPro" id="IPR014284">
    <property type="entry name" value="RNA_pol_sigma-70_dom"/>
</dbReference>
<evidence type="ECO:0000256" key="2">
    <source>
        <dbReference type="ARBA" id="ARBA00023015"/>
    </source>
</evidence>
<dbReference type="InterPro" id="IPR007630">
    <property type="entry name" value="RNA_pol_sigma70_r4"/>
</dbReference>
<keyword evidence="2" id="KW-0805">Transcription regulation</keyword>
<keyword evidence="3" id="KW-0731">Sigma factor</keyword>
<evidence type="ECO:0000256" key="3">
    <source>
        <dbReference type="ARBA" id="ARBA00023082"/>
    </source>
</evidence>
<organism evidence="8 9">
    <name type="scientific">Roseimaritima multifibrata</name>
    <dbReference type="NCBI Taxonomy" id="1930274"/>
    <lineage>
        <taxon>Bacteria</taxon>
        <taxon>Pseudomonadati</taxon>
        <taxon>Planctomycetota</taxon>
        <taxon>Planctomycetia</taxon>
        <taxon>Pirellulales</taxon>
        <taxon>Pirellulaceae</taxon>
        <taxon>Roseimaritima</taxon>
    </lineage>
</organism>
<dbReference type="Gene3D" id="1.10.10.10">
    <property type="entry name" value="Winged helix-like DNA-binding domain superfamily/Winged helix DNA-binding domain"/>
    <property type="match status" value="1"/>
</dbReference>
<dbReference type="SUPFAM" id="SSF88946">
    <property type="entry name" value="Sigma2 domain of RNA polymerase sigma factors"/>
    <property type="match status" value="1"/>
</dbReference>
<evidence type="ECO:0000313" key="9">
    <source>
        <dbReference type="Proteomes" id="UP000320672"/>
    </source>
</evidence>
<evidence type="ECO:0000313" key="8">
    <source>
        <dbReference type="EMBL" id="QDS95872.1"/>
    </source>
</evidence>
<evidence type="ECO:0000259" key="7">
    <source>
        <dbReference type="Pfam" id="PF04545"/>
    </source>
</evidence>
<dbReference type="PANTHER" id="PTHR43133:SF62">
    <property type="entry name" value="RNA POLYMERASE SIGMA FACTOR SIGZ"/>
    <property type="match status" value="1"/>
</dbReference>
<feature type="domain" description="RNA polymerase sigma-70 region 4" evidence="7">
    <location>
        <begin position="117"/>
        <end position="165"/>
    </location>
</feature>
<evidence type="ECO:0000256" key="1">
    <source>
        <dbReference type="ARBA" id="ARBA00010641"/>
    </source>
</evidence>
<keyword evidence="5" id="KW-0804">Transcription</keyword>
<dbReference type="Pfam" id="PF04545">
    <property type="entry name" value="Sigma70_r4"/>
    <property type="match status" value="1"/>
</dbReference>
<dbReference type="InterPro" id="IPR013325">
    <property type="entry name" value="RNA_pol_sigma_r2"/>
</dbReference>
<evidence type="ECO:0000256" key="5">
    <source>
        <dbReference type="ARBA" id="ARBA00023163"/>
    </source>
</evidence>
<dbReference type="NCBIfam" id="TIGR02937">
    <property type="entry name" value="sigma70-ECF"/>
    <property type="match status" value="1"/>
</dbReference>
<dbReference type="InterPro" id="IPR013324">
    <property type="entry name" value="RNA_pol_sigma_r3/r4-like"/>
</dbReference>
<dbReference type="GO" id="GO:0016987">
    <property type="term" value="F:sigma factor activity"/>
    <property type="evidence" value="ECO:0007669"/>
    <property type="project" value="UniProtKB-KW"/>
</dbReference>